<dbReference type="InterPro" id="IPR041657">
    <property type="entry name" value="HTH_17"/>
</dbReference>
<evidence type="ECO:0000259" key="1">
    <source>
        <dbReference type="Pfam" id="PF12728"/>
    </source>
</evidence>
<name>A0A943HKQ5_9FIRM</name>
<accession>A0A943HKQ5</accession>
<dbReference type="AlphaFoldDB" id="A0A943HKQ5"/>
<reference evidence="2" key="1">
    <citation type="submission" date="2021-02" db="EMBL/GenBank/DDBJ databases">
        <title>Infant gut strain persistence is associated with maternal origin, phylogeny, and functional potential including surface adhesion and iron acquisition.</title>
        <authorList>
            <person name="Lou Y.C."/>
        </authorList>
    </citation>
    <scope>NUCLEOTIDE SEQUENCE</scope>
    <source>
        <strain evidence="2">L3_101_000M1_dasL3_101_000M1_concoct_87</strain>
    </source>
</reference>
<feature type="domain" description="Helix-turn-helix" evidence="1">
    <location>
        <begin position="6"/>
        <end position="56"/>
    </location>
</feature>
<dbReference type="Pfam" id="PF12728">
    <property type="entry name" value="HTH_17"/>
    <property type="match status" value="1"/>
</dbReference>
<dbReference type="EMBL" id="JAGZGG010000048">
    <property type="protein sequence ID" value="MBS5333607.1"/>
    <property type="molecule type" value="Genomic_DNA"/>
</dbReference>
<evidence type="ECO:0000313" key="3">
    <source>
        <dbReference type="Proteomes" id="UP000759273"/>
    </source>
</evidence>
<protein>
    <submittedName>
        <fullName evidence="2">Helix-turn-helix domain-containing protein</fullName>
    </submittedName>
</protein>
<proteinExistence type="predicted"/>
<dbReference type="Proteomes" id="UP000759273">
    <property type="component" value="Unassembled WGS sequence"/>
</dbReference>
<organism evidence="2 3">
    <name type="scientific">Subdoligranulum variabile</name>
    <dbReference type="NCBI Taxonomy" id="214851"/>
    <lineage>
        <taxon>Bacteria</taxon>
        <taxon>Bacillati</taxon>
        <taxon>Bacillota</taxon>
        <taxon>Clostridia</taxon>
        <taxon>Eubacteriales</taxon>
        <taxon>Oscillospiraceae</taxon>
        <taxon>Subdoligranulum</taxon>
    </lineage>
</organism>
<sequence>MNDKLVLSVQELASVLGICKPRAYELMNSADFPAIQISPRRKVVPRDALETWLAQQAAHGAKDK</sequence>
<comment type="caution">
    <text evidence="2">The sequence shown here is derived from an EMBL/GenBank/DDBJ whole genome shotgun (WGS) entry which is preliminary data.</text>
</comment>
<gene>
    <name evidence="2" type="ORF">KHY36_13915</name>
</gene>
<evidence type="ECO:0000313" key="2">
    <source>
        <dbReference type="EMBL" id="MBS5333607.1"/>
    </source>
</evidence>